<organism evidence="3 4">
    <name type="scientific">Trachymyrmex cornetzi</name>
    <dbReference type="NCBI Taxonomy" id="471704"/>
    <lineage>
        <taxon>Eukaryota</taxon>
        <taxon>Metazoa</taxon>
        <taxon>Ecdysozoa</taxon>
        <taxon>Arthropoda</taxon>
        <taxon>Hexapoda</taxon>
        <taxon>Insecta</taxon>
        <taxon>Pterygota</taxon>
        <taxon>Neoptera</taxon>
        <taxon>Endopterygota</taxon>
        <taxon>Hymenoptera</taxon>
        <taxon>Apocrita</taxon>
        <taxon>Aculeata</taxon>
        <taxon>Formicoidea</taxon>
        <taxon>Formicidae</taxon>
        <taxon>Myrmicinae</taxon>
        <taxon>Trachymyrmex</taxon>
    </lineage>
</organism>
<protein>
    <submittedName>
        <fullName evidence="3">Uncharacterized protein</fullName>
    </submittedName>
</protein>
<dbReference type="EMBL" id="KQ979120">
    <property type="protein sequence ID" value="KYN22573.1"/>
    <property type="molecule type" value="Genomic_DNA"/>
</dbReference>
<name>A0A151JBS3_9HYME</name>
<dbReference type="InterPro" id="IPR036896">
    <property type="entry name" value="Avidin-like_sf"/>
</dbReference>
<evidence type="ECO:0000256" key="1">
    <source>
        <dbReference type="SAM" id="Coils"/>
    </source>
</evidence>
<accession>A0A151JBS3</accession>
<reference evidence="3 4" key="1">
    <citation type="submission" date="2015-09" db="EMBL/GenBank/DDBJ databases">
        <title>Trachymyrmex cornetzi WGS genome.</title>
        <authorList>
            <person name="Nygaard S."/>
            <person name="Hu H."/>
            <person name="Boomsma J."/>
            <person name="Zhang G."/>
        </authorList>
    </citation>
    <scope>NUCLEOTIDE SEQUENCE [LARGE SCALE GENOMIC DNA]</scope>
    <source>
        <strain evidence="3">Tcor2-1</strain>
        <tissue evidence="3">Whole body</tissue>
    </source>
</reference>
<feature type="coiled-coil region" evidence="1">
    <location>
        <begin position="582"/>
        <end position="612"/>
    </location>
</feature>
<keyword evidence="1" id="KW-0175">Coiled coil</keyword>
<feature type="chain" id="PRO_5007582577" evidence="2">
    <location>
        <begin position="30"/>
        <end position="790"/>
    </location>
</feature>
<evidence type="ECO:0000313" key="4">
    <source>
        <dbReference type="Proteomes" id="UP000078492"/>
    </source>
</evidence>
<dbReference type="AlphaFoldDB" id="A0A151JBS3"/>
<dbReference type="Gene3D" id="2.40.128.30">
    <property type="entry name" value="Avidin-like"/>
    <property type="match status" value="1"/>
</dbReference>
<keyword evidence="2" id="KW-0732">Signal</keyword>
<dbReference type="Proteomes" id="UP000078492">
    <property type="component" value="Unassembled WGS sequence"/>
</dbReference>
<evidence type="ECO:0000256" key="2">
    <source>
        <dbReference type="SAM" id="SignalP"/>
    </source>
</evidence>
<keyword evidence="4" id="KW-1185">Reference proteome</keyword>
<sequence length="790" mass="91080">MIPRNTSKRYKFVMIISLILRIICNDVSAVQSIIPPEKNVFRIQDNNTCKKETIVKRSNSDEQVPNKRFDKNIDLEDTFNPERKKTKFLAQKLAKEALDSPQLQHRMKSKPTVSTRKLNELLNRDKKRKRKKNKHGLKRYEEHPWLRKQNHIKKKRRKINLPVNIDETNQNTVNKMIKNNIAERHFEKDKGRSRQRHRKINGMPNKKIKRLMRKKDFKKDSRNHGFVSLEYYNNDNVEPIKMQSKDETEIGNDRIARQISNGSLFARKSLINRSQFKQQFTDRDSYDKDLTYDYELLKPWEIDHSVIGQANEDNAVDYASTYLPILTDQKTDSGSLYIPEVTQKDYQFQLVSNINRPKESIYINEMESPTENFVNSDLDFAKVLTTSADIILGPQIEVEHIPSDVLQYQDLRVPRLYSNLNIIPEMSKPQEVQVLYSGTSMNVPHILRKIPGTLNVYIAEKDVGPAIARLSNDYPVISTSQVIHKIINHAPVFSQSTVNRPIEHVLIPDRENDIKRNWYNNGKKQGLIKEKQKAIRIIHGPFQSDDDTNNKSTNDQMRDNLAPVISIKTEEIQRANVSATLNETKEVANQILEKIVDELEEIKSNRATENEQIEGLPCKISGSWITIQGGVRIDMKVTNRTINVTLAKLSPPPAHQGLLNPAWNLTGYAPFTKGGPFSLLAIDNRTKSLAVFAGACRVCQGIDTIVGVWSIARSPQDCREFQIATNIYNDIFRRTKLSSEMKKQHQEIVRLLQKGNKDNRTAEISMNNIVQQNSTLQPNNTLQQYKAEKT</sequence>
<dbReference type="STRING" id="471704.A0A151JBS3"/>
<proteinExistence type="predicted"/>
<feature type="signal peptide" evidence="2">
    <location>
        <begin position="1"/>
        <end position="29"/>
    </location>
</feature>
<gene>
    <name evidence="3" type="ORF">ALC57_05029</name>
</gene>
<evidence type="ECO:0000313" key="3">
    <source>
        <dbReference type="EMBL" id="KYN22573.1"/>
    </source>
</evidence>